<organism evidence="1">
    <name type="scientific">Pararge aegeria</name>
    <name type="common">speckled wood butterfly</name>
    <dbReference type="NCBI Taxonomy" id="116150"/>
    <lineage>
        <taxon>Eukaryota</taxon>
        <taxon>Metazoa</taxon>
        <taxon>Ecdysozoa</taxon>
        <taxon>Arthropoda</taxon>
        <taxon>Hexapoda</taxon>
        <taxon>Insecta</taxon>
        <taxon>Pterygota</taxon>
        <taxon>Neoptera</taxon>
        <taxon>Endopterygota</taxon>
        <taxon>Lepidoptera</taxon>
        <taxon>Glossata</taxon>
        <taxon>Ditrysia</taxon>
        <taxon>Papilionoidea</taxon>
        <taxon>Nymphalidae</taxon>
        <taxon>Satyrinae</taxon>
        <taxon>Satyrini</taxon>
        <taxon>Parargina</taxon>
        <taxon>Pararge</taxon>
    </lineage>
</organism>
<protein>
    <submittedName>
        <fullName evidence="1">Uncharacterized protein</fullName>
    </submittedName>
</protein>
<dbReference type="EMBL" id="GAIX01006892">
    <property type="protein sequence ID" value="JAA85668.1"/>
    <property type="molecule type" value="Transcribed_RNA"/>
</dbReference>
<sequence length="82" mass="9434">PYILFEIPKLKTRPSKMRSTIHDLLLHIINPYFFQLTWTPCKLSRHHCHFCSNAALYNVSTIPSFYGSSDSLVVKDDSASFS</sequence>
<feature type="non-terminal residue" evidence="1">
    <location>
        <position position="1"/>
    </location>
</feature>
<reference evidence="1" key="2">
    <citation type="submission" date="2013-05" db="EMBL/GenBank/DDBJ databases">
        <authorList>
            <person name="Carter J.-M."/>
            <person name="Baker S.C."/>
            <person name="Pink R."/>
            <person name="Carter D.R.F."/>
            <person name="Collins A."/>
            <person name="Tomlin J."/>
            <person name="Gibbs M."/>
            <person name="Breuker C.J."/>
        </authorList>
    </citation>
    <scope>NUCLEOTIDE SEQUENCE</scope>
    <source>
        <tissue evidence="1">Ovary</tissue>
    </source>
</reference>
<evidence type="ECO:0000313" key="1">
    <source>
        <dbReference type="EMBL" id="JAA85668.1"/>
    </source>
</evidence>
<name>S4P9B2_9NEOP</name>
<accession>S4P9B2</accession>
<dbReference type="AlphaFoldDB" id="S4P9B2"/>
<proteinExistence type="predicted"/>
<reference evidence="1" key="1">
    <citation type="journal article" date="2013" name="BMC Genomics">
        <title>Unscrambling butterfly oogenesis.</title>
        <authorList>
            <person name="Carter J.M."/>
            <person name="Baker S.C."/>
            <person name="Pink R."/>
            <person name="Carter D.R."/>
            <person name="Collins A."/>
            <person name="Tomlin J."/>
            <person name="Gibbs M."/>
            <person name="Breuker C.J."/>
        </authorList>
    </citation>
    <scope>NUCLEOTIDE SEQUENCE</scope>
    <source>
        <tissue evidence="1">Ovary</tissue>
    </source>
</reference>